<dbReference type="InterPro" id="IPR005835">
    <property type="entry name" value="NTP_transferase_dom"/>
</dbReference>
<comment type="catalytic activity">
    <reaction evidence="9 10">
        <text>dTTP + alpha-D-glucose 1-phosphate + H(+) = dTDP-alpha-D-glucose + diphosphate</text>
        <dbReference type="Rhea" id="RHEA:15225"/>
        <dbReference type="ChEBI" id="CHEBI:15378"/>
        <dbReference type="ChEBI" id="CHEBI:33019"/>
        <dbReference type="ChEBI" id="CHEBI:37568"/>
        <dbReference type="ChEBI" id="CHEBI:57477"/>
        <dbReference type="ChEBI" id="CHEBI:58601"/>
        <dbReference type="EC" id="2.7.7.24"/>
    </reaction>
</comment>
<evidence type="ECO:0000313" key="12">
    <source>
        <dbReference type="EMBL" id="MBK1787866.1"/>
    </source>
</evidence>
<dbReference type="FunFam" id="3.90.550.10:FF:000023">
    <property type="entry name" value="Glucose-1-phosphate thymidylyltransferase"/>
    <property type="match status" value="1"/>
</dbReference>
<dbReference type="PANTHER" id="PTHR43532:SF1">
    <property type="entry name" value="GLUCOSE-1-PHOSPHATE THYMIDYLYLTRANSFERASE 1"/>
    <property type="match status" value="1"/>
</dbReference>
<dbReference type="CDD" id="cd02538">
    <property type="entry name" value="G1P_TT_short"/>
    <property type="match status" value="1"/>
</dbReference>
<gene>
    <name evidence="12" type="primary">rfbA</name>
    <name evidence="12" type="ORF">JHE00_26350</name>
</gene>
<dbReference type="Proteomes" id="UP000635245">
    <property type="component" value="Unassembled WGS sequence"/>
</dbReference>
<evidence type="ECO:0000256" key="8">
    <source>
        <dbReference type="ARBA" id="ARBA00022842"/>
    </source>
</evidence>
<keyword evidence="7 10" id="KW-0479">Metal-binding</keyword>
<evidence type="ECO:0000256" key="4">
    <source>
        <dbReference type="ARBA" id="ARBA00017654"/>
    </source>
</evidence>
<evidence type="ECO:0000256" key="7">
    <source>
        <dbReference type="ARBA" id="ARBA00022723"/>
    </source>
</evidence>
<dbReference type="NCBIfam" id="TIGR01207">
    <property type="entry name" value="rmlA"/>
    <property type="match status" value="1"/>
</dbReference>
<keyword evidence="5 10" id="KW-0808">Transferase</keyword>
<evidence type="ECO:0000313" key="13">
    <source>
        <dbReference type="Proteomes" id="UP000635245"/>
    </source>
</evidence>
<name>A0A934QWL6_9PSEU</name>
<dbReference type="RefSeq" id="WP_200323012.1">
    <property type="nucleotide sequence ID" value="NZ_JAENJH010000008.1"/>
</dbReference>
<feature type="domain" description="Nucleotidyl transferase" evidence="11">
    <location>
        <begin position="2"/>
        <end position="236"/>
    </location>
</feature>
<reference evidence="12" key="1">
    <citation type="submission" date="2020-12" db="EMBL/GenBank/DDBJ databases">
        <title>Prauserella sp. ASG 168, a novel actinomycete isolated from cave rock.</title>
        <authorList>
            <person name="Suriyachadkun C."/>
        </authorList>
    </citation>
    <scope>NUCLEOTIDE SEQUENCE</scope>
    <source>
        <strain evidence="12">ASG 168</strain>
    </source>
</reference>
<comment type="caution">
    <text evidence="12">The sequence shown here is derived from an EMBL/GenBank/DDBJ whole genome shotgun (WGS) entry which is preliminary data.</text>
</comment>
<organism evidence="12 13">
    <name type="scientific">Prauserella cavernicola</name>
    <dbReference type="NCBI Taxonomy" id="2800127"/>
    <lineage>
        <taxon>Bacteria</taxon>
        <taxon>Bacillati</taxon>
        <taxon>Actinomycetota</taxon>
        <taxon>Actinomycetes</taxon>
        <taxon>Pseudonocardiales</taxon>
        <taxon>Pseudonocardiaceae</taxon>
        <taxon>Prauserella</taxon>
    </lineage>
</organism>
<dbReference type="EMBL" id="JAENJH010000008">
    <property type="protein sequence ID" value="MBK1787866.1"/>
    <property type="molecule type" value="Genomic_DNA"/>
</dbReference>
<protein>
    <recommendedName>
        <fullName evidence="4 10">Glucose-1-phosphate thymidylyltransferase</fullName>
        <ecNumber evidence="3 10">2.7.7.24</ecNumber>
    </recommendedName>
</protein>
<dbReference type="InterPro" id="IPR005907">
    <property type="entry name" value="G1P_thy_trans_s"/>
</dbReference>
<keyword evidence="8 10" id="KW-0460">Magnesium</keyword>
<sequence length="290" mass="31599">MKGIVLAGGSGTRLFPLTLATSKQLLAIYDKPLVYYPLSVLMLADIRDIMIISSPGSLPALTDLFGDGSHLGLNLTYAAQPEPRGIAEAYLIGADHIGNDDSALILGDNLFHGHGFARLLRETRQDIGGCTLFGYPVSDPERYGIGEVDDAGNLVSLEEKPAAPRSDNAITGLYFYDSDVVEIARDLTPSDRGELEITDVNRVYLKNGRARLVRLGRGFTWLDAGTHESMLAASTYVQVLGKRQGVRVACLEEIALRMGFIDAEACHELGARMKNSDYGQYVMDMARRLT</sequence>
<dbReference type="InterPro" id="IPR029044">
    <property type="entry name" value="Nucleotide-diphossugar_trans"/>
</dbReference>
<evidence type="ECO:0000256" key="9">
    <source>
        <dbReference type="ARBA" id="ARBA00049336"/>
    </source>
</evidence>
<dbReference type="SUPFAM" id="SSF53448">
    <property type="entry name" value="Nucleotide-diphospho-sugar transferases"/>
    <property type="match status" value="1"/>
</dbReference>
<dbReference type="AlphaFoldDB" id="A0A934QWL6"/>
<evidence type="ECO:0000259" key="11">
    <source>
        <dbReference type="Pfam" id="PF00483"/>
    </source>
</evidence>
<dbReference type="EC" id="2.7.7.24" evidence="3 10"/>
<evidence type="ECO:0000256" key="6">
    <source>
        <dbReference type="ARBA" id="ARBA00022695"/>
    </source>
</evidence>
<proteinExistence type="inferred from homology"/>
<accession>A0A934QWL6</accession>
<dbReference type="PANTHER" id="PTHR43532">
    <property type="entry name" value="GLUCOSE-1-PHOSPHATE THYMIDYLYLTRANSFERASE"/>
    <property type="match status" value="1"/>
</dbReference>
<dbReference type="Pfam" id="PF00483">
    <property type="entry name" value="NTP_transferase"/>
    <property type="match status" value="1"/>
</dbReference>
<comment type="similarity">
    <text evidence="2 10">Belongs to the glucose-1-phosphate thymidylyltransferase family.</text>
</comment>
<evidence type="ECO:0000256" key="1">
    <source>
        <dbReference type="ARBA" id="ARBA00001946"/>
    </source>
</evidence>
<dbReference type="GO" id="GO:0046872">
    <property type="term" value="F:metal ion binding"/>
    <property type="evidence" value="ECO:0007669"/>
    <property type="project" value="UniProtKB-KW"/>
</dbReference>
<comment type="function">
    <text evidence="10">Catalyzes the formation of dTDP-glucose, from dTTP and glucose 1-phosphate, as well as its pyrophosphorolysis.</text>
</comment>
<keyword evidence="6 10" id="KW-0548">Nucleotidyltransferase</keyword>
<evidence type="ECO:0000256" key="3">
    <source>
        <dbReference type="ARBA" id="ARBA00012461"/>
    </source>
</evidence>
<evidence type="ECO:0000256" key="10">
    <source>
        <dbReference type="RuleBase" id="RU003706"/>
    </source>
</evidence>
<dbReference type="GO" id="GO:0008879">
    <property type="term" value="F:glucose-1-phosphate thymidylyltransferase activity"/>
    <property type="evidence" value="ECO:0007669"/>
    <property type="project" value="UniProtKB-EC"/>
</dbReference>
<dbReference type="Gene3D" id="3.90.550.10">
    <property type="entry name" value="Spore Coat Polysaccharide Biosynthesis Protein SpsA, Chain A"/>
    <property type="match status" value="1"/>
</dbReference>
<evidence type="ECO:0000256" key="5">
    <source>
        <dbReference type="ARBA" id="ARBA00022679"/>
    </source>
</evidence>
<dbReference type="GO" id="GO:0000271">
    <property type="term" value="P:polysaccharide biosynthetic process"/>
    <property type="evidence" value="ECO:0007669"/>
    <property type="project" value="UniProtKB-ARBA"/>
</dbReference>
<dbReference type="GO" id="GO:0019318">
    <property type="term" value="P:hexose metabolic process"/>
    <property type="evidence" value="ECO:0007669"/>
    <property type="project" value="UniProtKB-ARBA"/>
</dbReference>
<evidence type="ECO:0000256" key="2">
    <source>
        <dbReference type="ARBA" id="ARBA00010480"/>
    </source>
</evidence>
<keyword evidence="13" id="KW-1185">Reference proteome</keyword>
<comment type="cofactor">
    <cofactor evidence="1">
        <name>Mg(2+)</name>
        <dbReference type="ChEBI" id="CHEBI:18420"/>
    </cofactor>
</comment>